<dbReference type="PROSITE" id="PS00134">
    <property type="entry name" value="TRYPSIN_HIS"/>
    <property type="match status" value="1"/>
</dbReference>
<accession>A0A9N9WE23</accession>
<dbReference type="PANTHER" id="PTHR24252:SF7">
    <property type="entry name" value="HYALIN"/>
    <property type="match status" value="1"/>
</dbReference>
<keyword evidence="6" id="KW-1185">Reference proteome</keyword>
<name>A0A9N9WE23_9NEOP</name>
<dbReference type="InterPro" id="IPR018114">
    <property type="entry name" value="TRYPSIN_HIS"/>
</dbReference>
<dbReference type="CDD" id="cd00190">
    <property type="entry name" value="Tryp_SPc"/>
    <property type="match status" value="1"/>
</dbReference>
<keyword evidence="2" id="KW-0720">Serine protease</keyword>
<sequence>MVELTTDQKSGSSKGFSCYLLPKYLNFRVELTTKKKSVLSTKTNSKEKIKTRKTLPRPNKKSFVDEDDDEDYEPPQWESETHSNKRRIILRYPIAEMDPPILVALTTSVPPILKRKKSNYTEDEKEKACEYGNEQFPYPEVPQINKTSRRVVDYKCEELMWYVKYRIHDDKVNKEICFADEDISGIVGGKNSSFGDFPHMGALGWLTIDNNYVYFCGTSLISTRFSITAAHCTVLSNRGEYNVKDKEPNIVRFGNTDISDDTDATDMIIKNIINHDKYVLHVKYYDIALIEFTEDIQFSEYIRPACIWHKSIDLTGTAGNVTGWGQTDAESPSSTTSILQYAEIDFIGRNQCKHLLENRLYRLWQYGLVDSQFCAGKLDVRVDTCLGDSGGPIQIWRSFQYDENVLVHYVVGITNFGFDCAKLNSPSIYANVTSYLCWIENNVWPNETNTYCP</sequence>
<dbReference type="PROSITE" id="PS00135">
    <property type="entry name" value="TRYPSIN_SER"/>
    <property type="match status" value="1"/>
</dbReference>
<dbReference type="InterPro" id="IPR009003">
    <property type="entry name" value="Peptidase_S1_PA"/>
</dbReference>
<feature type="domain" description="Peptidase S1" evidence="4">
    <location>
        <begin position="186"/>
        <end position="444"/>
    </location>
</feature>
<dbReference type="PANTHER" id="PTHR24252">
    <property type="entry name" value="ACROSIN-RELATED"/>
    <property type="match status" value="1"/>
</dbReference>
<dbReference type="EMBL" id="OU893334">
    <property type="protein sequence ID" value="CAG9791028.1"/>
    <property type="molecule type" value="Genomic_DNA"/>
</dbReference>
<dbReference type="GO" id="GO:0006508">
    <property type="term" value="P:proteolysis"/>
    <property type="evidence" value="ECO:0007669"/>
    <property type="project" value="UniProtKB-KW"/>
</dbReference>
<evidence type="ECO:0000256" key="2">
    <source>
        <dbReference type="RuleBase" id="RU363034"/>
    </source>
</evidence>
<dbReference type="Pfam" id="PF00089">
    <property type="entry name" value="Trypsin"/>
    <property type="match status" value="1"/>
</dbReference>
<keyword evidence="1" id="KW-1015">Disulfide bond</keyword>
<evidence type="ECO:0000256" key="1">
    <source>
        <dbReference type="ARBA" id="ARBA00023157"/>
    </source>
</evidence>
<protein>
    <recommendedName>
        <fullName evidence="4">Peptidase S1 domain-containing protein</fullName>
    </recommendedName>
</protein>
<evidence type="ECO:0000256" key="3">
    <source>
        <dbReference type="SAM" id="MobiDB-lite"/>
    </source>
</evidence>
<dbReference type="Proteomes" id="UP001153714">
    <property type="component" value="Chromosome 3"/>
</dbReference>
<evidence type="ECO:0000313" key="5">
    <source>
        <dbReference type="EMBL" id="CAG9791028.1"/>
    </source>
</evidence>
<evidence type="ECO:0000259" key="4">
    <source>
        <dbReference type="PROSITE" id="PS50240"/>
    </source>
</evidence>
<dbReference type="OrthoDB" id="6357057at2759"/>
<keyword evidence="2" id="KW-0645">Protease</keyword>
<dbReference type="SUPFAM" id="SSF50494">
    <property type="entry name" value="Trypsin-like serine proteases"/>
    <property type="match status" value="1"/>
</dbReference>
<dbReference type="GO" id="GO:0004252">
    <property type="term" value="F:serine-type endopeptidase activity"/>
    <property type="evidence" value="ECO:0007669"/>
    <property type="project" value="InterPro"/>
</dbReference>
<proteinExistence type="predicted"/>
<dbReference type="PROSITE" id="PS50240">
    <property type="entry name" value="TRYPSIN_DOM"/>
    <property type="match status" value="1"/>
</dbReference>
<reference evidence="5" key="2">
    <citation type="submission" date="2022-10" db="EMBL/GenBank/DDBJ databases">
        <authorList>
            <consortium name="ENA_rothamsted_submissions"/>
            <consortium name="culmorum"/>
            <person name="King R."/>
        </authorList>
    </citation>
    <scope>NUCLEOTIDE SEQUENCE</scope>
</reference>
<dbReference type="AlphaFoldDB" id="A0A9N9WE23"/>
<keyword evidence="2" id="KW-0378">Hydrolase</keyword>
<evidence type="ECO:0000313" key="6">
    <source>
        <dbReference type="Proteomes" id="UP001153714"/>
    </source>
</evidence>
<dbReference type="SMART" id="SM00020">
    <property type="entry name" value="Tryp_SPc"/>
    <property type="match status" value="1"/>
</dbReference>
<dbReference type="InterPro" id="IPR033116">
    <property type="entry name" value="TRYPSIN_SER"/>
</dbReference>
<dbReference type="PRINTS" id="PR00722">
    <property type="entry name" value="CHYMOTRYPSIN"/>
</dbReference>
<feature type="compositionally biased region" description="Basic residues" evidence="3">
    <location>
        <begin position="49"/>
        <end position="60"/>
    </location>
</feature>
<dbReference type="InterPro" id="IPR001314">
    <property type="entry name" value="Peptidase_S1A"/>
</dbReference>
<dbReference type="InterPro" id="IPR043504">
    <property type="entry name" value="Peptidase_S1_PA_chymotrypsin"/>
</dbReference>
<gene>
    <name evidence="5" type="ORF">DIATSA_LOCUS8666</name>
</gene>
<dbReference type="Gene3D" id="2.40.10.10">
    <property type="entry name" value="Trypsin-like serine proteases"/>
    <property type="match status" value="1"/>
</dbReference>
<reference evidence="5" key="1">
    <citation type="submission" date="2021-12" db="EMBL/GenBank/DDBJ databases">
        <authorList>
            <person name="King R."/>
        </authorList>
    </citation>
    <scope>NUCLEOTIDE SEQUENCE</scope>
</reference>
<feature type="region of interest" description="Disordered" evidence="3">
    <location>
        <begin position="38"/>
        <end position="80"/>
    </location>
</feature>
<dbReference type="InterPro" id="IPR001254">
    <property type="entry name" value="Trypsin_dom"/>
</dbReference>
<organism evidence="5 6">
    <name type="scientific">Diatraea saccharalis</name>
    <name type="common">sugarcane borer</name>
    <dbReference type="NCBI Taxonomy" id="40085"/>
    <lineage>
        <taxon>Eukaryota</taxon>
        <taxon>Metazoa</taxon>
        <taxon>Ecdysozoa</taxon>
        <taxon>Arthropoda</taxon>
        <taxon>Hexapoda</taxon>
        <taxon>Insecta</taxon>
        <taxon>Pterygota</taxon>
        <taxon>Neoptera</taxon>
        <taxon>Endopterygota</taxon>
        <taxon>Lepidoptera</taxon>
        <taxon>Glossata</taxon>
        <taxon>Ditrysia</taxon>
        <taxon>Pyraloidea</taxon>
        <taxon>Crambidae</taxon>
        <taxon>Crambinae</taxon>
        <taxon>Diatraea</taxon>
    </lineage>
</organism>